<dbReference type="GO" id="GO:0043565">
    <property type="term" value="F:sequence-specific DNA binding"/>
    <property type="evidence" value="ECO:0007669"/>
    <property type="project" value="TreeGrafter"/>
</dbReference>
<dbReference type="AlphaFoldDB" id="A0A318EE11"/>
<evidence type="ECO:0000256" key="2">
    <source>
        <dbReference type="ARBA" id="ARBA00023015"/>
    </source>
</evidence>
<name>A0A318EE11_9GAMM</name>
<accession>A0A318EE11</accession>
<feature type="domain" description="HTH lysR-type" evidence="5">
    <location>
        <begin position="7"/>
        <end position="64"/>
    </location>
</feature>
<dbReference type="InterPro" id="IPR036388">
    <property type="entry name" value="WH-like_DNA-bd_sf"/>
</dbReference>
<dbReference type="RefSeq" id="WP_110265864.1">
    <property type="nucleotide sequence ID" value="NZ_CAKZQT010000026.1"/>
</dbReference>
<dbReference type="SUPFAM" id="SSF53850">
    <property type="entry name" value="Periplasmic binding protein-like II"/>
    <property type="match status" value="1"/>
</dbReference>
<dbReference type="Gene3D" id="3.40.190.10">
    <property type="entry name" value="Periplasmic binding protein-like II"/>
    <property type="match status" value="2"/>
</dbReference>
<evidence type="ECO:0000256" key="1">
    <source>
        <dbReference type="ARBA" id="ARBA00009437"/>
    </source>
</evidence>
<dbReference type="PRINTS" id="PR00039">
    <property type="entry name" value="HTHLYSR"/>
</dbReference>
<dbReference type="SUPFAM" id="SSF46785">
    <property type="entry name" value="Winged helix' DNA-binding domain"/>
    <property type="match status" value="1"/>
</dbReference>
<keyword evidence="7" id="KW-1185">Reference proteome</keyword>
<evidence type="ECO:0000313" key="6">
    <source>
        <dbReference type="EMBL" id="PXV66094.1"/>
    </source>
</evidence>
<evidence type="ECO:0000256" key="3">
    <source>
        <dbReference type="ARBA" id="ARBA00023125"/>
    </source>
</evidence>
<dbReference type="GO" id="GO:0006351">
    <property type="term" value="P:DNA-templated transcription"/>
    <property type="evidence" value="ECO:0007669"/>
    <property type="project" value="TreeGrafter"/>
</dbReference>
<dbReference type="InterPro" id="IPR005119">
    <property type="entry name" value="LysR_subst-bd"/>
</dbReference>
<keyword evidence="2" id="KW-0805">Transcription regulation</keyword>
<dbReference type="PANTHER" id="PTHR30537:SF74">
    <property type="entry name" value="HTH-TYPE TRANSCRIPTIONAL REGULATOR TRPI"/>
    <property type="match status" value="1"/>
</dbReference>
<evidence type="ECO:0000313" key="7">
    <source>
        <dbReference type="Proteomes" id="UP000248330"/>
    </source>
</evidence>
<dbReference type="InterPro" id="IPR036390">
    <property type="entry name" value="WH_DNA-bd_sf"/>
</dbReference>
<dbReference type="EMBL" id="QICN01000008">
    <property type="protein sequence ID" value="PXV66094.1"/>
    <property type="molecule type" value="Genomic_DNA"/>
</dbReference>
<organism evidence="6 7">
    <name type="scientific">Sinimarinibacterium flocculans</name>
    <dbReference type="NCBI Taxonomy" id="985250"/>
    <lineage>
        <taxon>Bacteria</taxon>
        <taxon>Pseudomonadati</taxon>
        <taxon>Pseudomonadota</taxon>
        <taxon>Gammaproteobacteria</taxon>
        <taxon>Nevskiales</taxon>
        <taxon>Nevskiaceae</taxon>
        <taxon>Sinimarinibacterium</taxon>
    </lineage>
</organism>
<dbReference type="CDD" id="cd08432">
    <property type="entry name" value="PBP2_GcdR_TrpI_HvrB_AmpR_like"/>
    <property type="match status" value="1"/>
</dbReference>
<evidence type="ECO:0000256" key="4">
    <source>
        <dbReference type="ARBA" id="ARBA00023163"/>
    </source>
</evidence>
<proteinExistence type="inferred from homology"/>
<dbReference type="Pfam" id="PF03466">
    <property type="entry name" value="LysR_substrate"/>
    <property type="match status" value="1"/>
</dbReference>
<dbReference type="FunFam" id="1.10.10.10:FF:000038">
    <property type="entry name" value="Glycine cleavage system transcriptional activator"/>
    <property type="match status" value="1"/>
</dbReference>
<protein>
    <submittedName>
        <fullName evidence="6">LysR family transcriptional regulator</fullName>
    </submittedName>
</protein>
<dbReference type="Pfam" id="PF00126">
    <property type="entry name" value="HTH_1"/>
    <property type="match status" value="1"/>
</dbReference>
<dbReference type="InterPro" id="IPR058163">
    <property type="entry name" value="LysR-type_TF_proteobact-type"/>
</dbReference>
<dbReference type="PANTHER" id="PTHR30537">
    <property type="entry name" value="HTH-TYPE TRANSCRIPTIONAL REGULATOR"/>
    <property type="match status" value="1"/>
</dbReference>
<dbReference type="OrthoDB" id="6787458at2"/>
<comment type="similarity">
    <text evidence="1">Belongs to the LysR transcriptional regulatory family.</text>
</comment>
<dbReference type="InterPro" id="IPR000847">
    <property type="entry name" value="LysR_HTH_N"/>
</dbReference>
<evidence type="ECO:0000259" key="5">
    <source>
        <dbReference type="PROSITE" id="PS50931"/>
    </source>
</evidence>
<sequence length="301" mass="33473">MKFRRLPPLHTLEAFEAAARRLSFKLAAQELHLTPSAISHQIKALEAFLGFTLFRRGNRSLELTDGGRAYLAVVHDTLAKLRSGSARVVQRYARANLKISAGPFIASEIIVPALPAFQEAHPDIDVRIDTDLRPIDLLHEDMDVALRFGSGDWKGLAAEQLLQVSAVPVCAPALAPALRRSGPSRLDAVTLIHSSPMPDGWTQWASAAGVVLGTPKRDVWLDSYLAILRAAEQGLGLALGLLPLVQPSITRRRLVMPWPRLRLDIPQGYYLLYRPQDRERPEVLAFRTWLLDLLRSERIIG</sequence>
<comment type="caution">
    <text evidence="6">The sequence shown here is derived from an EMBL/GenBank/DDBJ whole genome shotgun (WGS) entry which is preliminary data.</text>
</comment>
<dbReference type="Proteomes" id="UP000248330">
    <property type="component" value="Unassembled WGS sequence"/>
</dbReference>
<reference evidence="6 7" key="1">
    <citation type="submission" date="2018-04" db="EMBL/GenBank/DDBJ databases">
        <title>Genomic Encyclopedia of Type Strains, Phase IV (KMG-IV): sequencing the most valuable type-strain genomes for metagenomic binning, comparative biology and taxonomic classification.</title>
        <authorList>
            <person name="Goeker M."/>
        </authorList>
    </citation>
    <scope>NUCLEOTIDE SEQUENCE [LARGE SCALE GENOMIC DNA]</scope>
    <source>
        <strain evidence="6 7">DSM 104150</strain>
    </source>
</reference>
<gene>
    <name evidence="6" type="ORF">C8D93_10866</name>
</gene>
<dbReference type="Gene3D" id="1.10.10.10">
    <property type="entry name" value="Winged helix-like DNA-binding domain superfamily/Winged helix DNA-binding domain"/>
    <property type="match status" value="1"/>
</dbReference>
<keyword evidence="4" id="KW-0804">Transcription</keyword>
<dbReference type="PROSITE" id="PS50931">
    <property type="entry name" value="HTH_LYSR"/>
    <property type="match status" value="1"/>
</dbReference>
<dbReference type="GO" id="GO:0003700">
    <property type="term" value="F:DNA-binding transcription factor activity"/>
    <property type="evidence" value="ECO:0007669"/>
    <property type="project" value="InterPro"/>
</dbReference>
<keyword evidence="3" id="KW-0238">DNA-binding</keyword>